<dbReference type="PROSITE" id="PS51186">
    <property type="entry name" value="GNAT"/>
    <property type="match status" value="1"/>
</dbReference>
<sequence length="160" mass="18466">MRPDWELELYEPARLDAALEERLLDIWEQAMLATHDFFGDGGETVRLKRPYVSRDLRNLKLVCFGRAAVKGFAAIAGEELKMLYVVPESFKRGIGAALVDYARTRYGIRYVKVYEQNTGAVLFYKRLGFVIFEKSVNTDRHGQRLSVLRMTLKQPPTPRH</sequence>
<dbReference type="OrthoDB" id="9789605at2"/>
<dbReference type="EMBL" id="CP016757">
    <property type="protein sequence ID" value="ANZ44009.1"/>
    <property type="molecule type" value="Genomic_DNA"/>
</dbReference>
<dbReference type="PANTHER" id="PTHR43800:SF1">
    <property type="entry name" value="PEPTIDYL-LYSINE N-ACETYLTRANSFERASE YJAB"/>
    <property type="match status" value="1"/>
</dbReference>
<evidence type="ECO:0000259" key="3">
    <source>
        <dbReference type="PROSITE" id="PS51186"/>
    </source>
</evidence>
<dbReference type="STRING" id="1197717.BED41_02210"/>
<evidence type="ECO:0000313" key="5">
    <source>
        <dbReference type="Proteomes" id="UP000093044"/>
    </source>
</evidence>
<dbReference type="PANTHER" id="PTHR43800">
    <property type="entry name" value="PEPTIDYL-LYSINE N-ACETYLTRANSFERASE YJAB"/>
    <property type="match status" value="1"/>
</dbReference>
<keyword evidence="2" id="KW-0012">Acyltransferase</keyword>
<evidence type="ECO:0000256" key="1">
    <source>
        <dbReference type="ARBA" id="ARBA00022679"/>
    </source>
</evidence>
<dbReference type="Gene3D" id="3.40.630.30">
    <property type="match status" value="1"/>
</dbReference>
<evidence type="ECO:0000256" key="2">
    <source>
        <dbReference type="ARBA" id="ARBA00023315"/>
    </source>
</evidence>
<dbReference type="KEGG" id="cpor:BED41_02210"/>
<keyword evidence="1" id="KW-0808">Transferase</keyword>
<dbReference type="SUPFAM" id="SSF55729">
    <property type="entry name" value="Acyl-CoA N-acyltransferases (Nat)"/>
    <property type="match status" value="1"/>
</dbReference>
<dbReference type="InterPro" id="IPR016181">
    <property type="entry name" value="Acyl_CoA_acyltransferase"/>
</dbReference>
<dbReference type="InterPro" id="IPR000182">
    <property type="entry name" value="GNAT_dom"/>
</dbReference>
<dbReference type="Pfam" id="PF13508">
    <property type="entry name" value="Acetyltransf_7"/>
    <property type="match status" value="1"/>
</dbReference>
<accession>A0A1B2I212</accession>
<dbReference type="GeneID" id="83056663"/>
<name>A0A1B2I212_9BACT</name>
<proteinExistence type="predicted"/>
<dbReference type="AlphaFoldDB" id="A0A1B2I212"/>
<gene>
    <name evidence="4" type="ORF">BED41_02210</name>
</gene>
<reference evidence="4" key="1">
    <citation type="submission" date="2016-08" db="EMBL/GenBank/DDBJ databases">
        <title>Complete genome of Cloacibacillus porcorum.</title>
        <authorList>
            <person name="Looft T."/>
            <person name="Bayles D.O."/>
            <person name="Alt D.P."/>
        </authorList>
    </citation>
    <scope>NUCLEOTIDE SEQUENCE [LARGE SCALE GENOMIC DNA]</scope>
    <source>
        <strain evidence="4">CL-84</strain>
    </source>
</reference>
<dbReference type="GO" id="GO:0016747">
    <property type="term" value="F:acyltransferase activity, transferring groups other than amino-acyl groups"/>
    <property type="evidence" value="ECO:0007669"/>
    <property type="project" value="InterPro"/>
</dbReference>
<dbReference type="RefSeq" id="WP_066742539.1">
    <property type="nucleotide sequence ID" value="NZ_CP016757.1"/>
</dbReference>
<keyword evidence="5" id="KW-1185">Reference proteome</keyword>
<dbReference type="Proteomes" id="UP000093044">
    <property type="component" value="Chromosome"/>
</dbReference>
<feature type="domain" description="N-acetyltransferase" evidence="3">
    <location>
        <begin position="5"/>
        <end position="155"/>
    </location>
</feature>
<evidence type="ECO:0000313" key="4">
    <source>
        <dbReference type="EMBL" id="ANZ44009.1"/>
    </source>
</evidence>
<organism evidence="4 5">
    <name type="scientific">Cloacibacillus porcorum</name>
    <dbReference type="NCBI Taxonomy" id="1197717"/>
    <lineage>
        <taxon>Bacteria</taxon>
        <taxon>Thermotogati</taxon>
        <taxon>Synergistota</taxon>
        <taxon>Synergistia</taxon>
        <taxon>Synergistales</taxon>
        <taxon>Synergistaceae</taxon>
        <taxon>Cloacibacillus</taxon>
    </lineage>
</organism>
<protein>
    <recommendedName>
        <fullName evidence="3">N-acetyltransferase domain-containing protein</fullName>
    </recommendedName>
</protein>